<dbReference type="OrthoDB" id="5284003at2759"/>
<feature type="region of interest" description="Disordered" evidence="9">
    <location>
        <begin position="107"/>
        <end position="153"/>
    </location>
</feature>
<keyword evidence="12" id="KW-1185">Reference proteome</keyword>
<dbReference type="GO" id="GO:0006351">
    <property type="term" value="P:DNA-templated transcription"/>
    <property type="evidence" value="ECO:0007669"/>
    <property type="project" value="InterPro"/>
</dbReference>
<feature type="compositionally biased region" description="Low complexity" evidence="9">
    <location>
        <begin position="214"/>
        <end position="234"/>
    </location>
</feature>
<dbReference type="CDD" id="cd12148">
    <property type="entry name" value="fungal_TF_MHR"/>
    <property type="match status" value="1"/>
</dbReference>
<dbReference type="PANTHER" id="PTHR47663">
    <property type="entry name" value="XYLANOLYTIC TRANSCRIPTIONAL ACTIVATOR XLNR-RELATED"/>
    <property type="match status" value="1"/>
</dbReference>
<sequence length="794" mass="88525">MSAAAVCSPFVDITNPMSNNSYWQVHNWMLAMSNYPPPPQPDQHHYNTLYPTSAGAQQLLDPVQQEQLQYASLNTPPYPKVESGTPEQNAAQLRHLTTELEQQAHLEEQQRQQIQQAAQHLQQQQSTSHVHPPGGLAPSQHTGTPEHAKSNRLRKACDSCSIRKVKCDESGPPCRACAALDIPCTFERPSRRRGPPNRHAEAIKRRRLEEATGSPHMSSSPSSPTHAAQALAALSSHTSGQQLSAESICPIETLDLLIDDFFAYIHPLCPFPHEPSFREAWKRREDLTNKSFLALLAAMMGALVASFPRKPRLHLKAQKKESLFPNHMSLVNRCQHVCAMARGPGYLESESLSVYDAATSYFLALMGVYTFRWRLGRLYFGECLTIIRTLGLHKAKDQAHTQLGVLPTAVGSHGAGHEGNSDQHMDNITVEMGRRIFWTMFVSVKTTQQLGASFAELVIPPPTPSEPYPPLPVEVDDFCIYPTHNESQPAGLVSFIAGFNANVKVFASYNGLATMEMAWGIDAVIDWERQKRVLHESLRRCKQSIAELPPELTVYPNSSPFGQQGHSNGNGFYPNFSQHNMMRDPAQALMSPSHRPDIPQSPEERRRMQYEIQKANIHASSLSTRSYLVEKYFNLCEAHDRTRSRPGSMPSSPGVGITAAGIDGMLPQPPTSNFDMTGQEMRQEREDIVKDLLVVLSSIDQVNMEPNGDSFTMKIRSIASTLLDSPDQRKGQVAMQAQEYLSAFLKILMKLERVSPANSDPDQPPDEDAELRQWADLREFQLKFAQQGGLLGMS</sequence>
<dbReference type="AlphaFoldDB" id="A0A4U0U5Z4"/>
<evidence type="ECO:0000256" key="7">
    <source>
        <dbReference type="ARBA" id="ARBA00023242"/>
    </source>
</evidence>
<evidence type="ECO:0000256" key="3">
    <source>
        <dbReference type="ARBA" id="ARBA00023015"/>
    </source>
</evidence>
<dbReference type="PROSITE" id="PS00463">
    <property type="entry name" value="ZN2_CY6_FUNGAL_1"/>
    <property type="match status" value="1"/>
</dbReference>
<dbReference type="SUPFAM" id="SSF57701">
    <property type="entry name" value="Zn2/Cys6 DNA-binding domain"/>
    <property type="match status" value="1"/>
</dbReference>
<dbReference type="GO" id="GO:0008270">
    <property type="term" value="F:zinc ion binding"/>
    <property type="evidence" value="ECO:0007669"/>
    <property type="project" value="InterPro"/>
</dbReference>
<name>A0A4U0U5Z4_9PEZI</name>
<dbReference type="EMBL" id="NAJL01000011">
    <property type="protein sequence ID" value="TKA30357.1"/>
    <property type="molecule type" value="Genomic_DNA"/>
</dbReference>
<dbReference type="InterPro" id="IPR001138">
    <property type="entry name" value="Zn2Cys6_DnaBD"/>
</dbReference>
<keyword evidence="3" id="KW-0805">Transcription regulation</keyword>
<evidence type="ECO:0000259" key="10">
    <source>
        <dbReference type="PROSITE" id="PS50048"/>
    </source>
</evidence>
<evidence type="ECO:0000256" key="2">
    <source>
        <dbReference type="ARBA" id="ARBA00022833"/>
    </source>
</evidence>
<dbReference type="Gene3D" id="4.10.240.10">
    <property type="entry name" value="Zn(2)-C6 fungal-type DNA-binding domain"/>
    <property type="match status" value="1"/>
</dbReference>
<evidence type="ECO:0000256" key="4">
    <source>
        <dbReference type="ARBA" id="ARBA00023125"/>
    </source>
</evidence>
<dbReference type="GO" id="GO:0003677">
    <property type="term" value="F:DNA binding"/>
    <property type="evidence" value="ECO:0007669"/>
    <property type="project" value="UniProtKB-KW"/>
</dbReference>
<evidence type="ECO:0000313" key="11">
    <source>
        <dbReference type="EMBL" id="TKA30357.1"/>
    </source>
</evidence>
<feature type="compositionally biased region" description="Low complexity" evidence="9">
    <location>
        <begin position="111"/>
        <end position="125"/>
    </location>
</feature>
<dbReference type="CDD" id="cd00067">
    <property type="entry name" value="GAL4"/>
    <property type="match status" value="1"/>
</dbReference>
<dbReference type="Proteomes" id="UP000308549">
    <property type="component" value="Unassembled WGS sequence"/>
</dbReference>
<comment type="caution">
    <text evidence="11">The sequence shown here is derived from an EMBL/GenBank/DDBJ whole genome shotgun (WGS) entry which is preliminary data.</text>
</comment>
<keyword evidence="7" id="KW-0539">Nucleus</keyword>
<dbReference type="Pfam" id="PF00172">
    <property type="entry name" value="Zn_clus"/>
    <property type="match status" value="1"/>
</dbReference>
<protein>
    <recommendedName>
        <fullName evidence="10">Zn(2)-C6 fungal-type domain-containing protein</fullName>
    </recommendedName>
</protein>
<dbReference type="GO" id="GO:0000981">
    <property type="term" value="F:DNA-binding transcription factor activity, RNA polymerase II-specific"/>
    <property type="evidence" value="ECO:0007669"/>
    <property type="project" value="InterPro"/>
</dbReference>
<dbReference type="SMART" id="SM00066">
    <property type="entry name" value="GAL4"/>
    <property type="match status" value="1"/>
</dbReference>
<keyword evidence="2" id="KW-0862">Zinc</keyword>
<dbReference type="Pfam" id="PF04082">
    <property type="entry name" value="Fungal_trans"/>
    <property type="match status" value="1"/>
</dbReference>
<feature type="domain" description="Zn(2)-C6 fungal-type" evidence="10">
    <location>
        <begin position="156"/>
        <end position="186"/>
    </location>
</feature>
<dbReference type="PROSITE" id="PS50048">
    <property type="entry name" value="ZN2_CY6_FUNGAL_2"/>
    <property type="match status" value="1"/>
</dbReference>
<evidence type="ECO:0000313" key="12">
    <source>
        <dbReference type="Proteomes" id="UP000308549"/>
    </source>
</evidence>
<proteinExistence type="inferred from homology"/>
<evidence type="ECO:0000256" key="8">
    <source>
        <dbReference type="ARBA" id="ARBA00037990"/>
    </source>
</evidence>
<comment type="similarity">
    <text evidence="8">Belongs to the xlnR/xlr1 family.</text>
</comment>
<keyword evidence="5" id="KW-0010">Activator</keyword>
<dbReference type="PANTHER" id="PTHR47663:SF1">
    <property type="entry name" value="XYLANOLYTIC TRANSCRIPTIONAL ACTIVATOR XLNR-RELATED"/>
    <property type="match status" value="1"/>
</dbReference>
<gene>
    <name evidence="11" type="ORF">B0A50_02584</name>
</gene>
<dbReference type="InterPro" id="IPR036864">
    <property type="entry name" value="Zn2-C6_fun-type_DNA-bd_sf"/>
</dbReference>
<dbReference type="InterPro" id="IPR051439">
    <property type="entry name" value="XlnR/Xlr1"/>
</dbReference>
<keyword evidence="6" id="KW-0804">Transcription</keyword>
<feature type="region of interest" description="Disordered" evidence="9">
    <location>
        <begin position="186"/>
        <end position="234"/>
    </location>
</feature>
<accession>A0A4U0U5Z4</accession>
<reference evidence="11 12" key="1">
    <citation type="submission" date="2017-03" db="EMBL/GenBank/DDBJ databases">
        <title>Genomes of endolithic fungi from Antarctica.</title>
        <authorList>
            <person name="Coleine C."/>
            <person name="Masonjones S."/>
            <person name="Stajich J.E."/>
        </authorList>
    </citation>
    <scope>NUCLEOTIDE SEQUENCE [LARGE SCALE GENOMIC DNA]</scope>
    <source>
        <strain evidence="11 12">CCFEE 6315</strain>
    </source>
</reference>
<feature type="compositionally biased region" description="Basic and acidic residues" evidence="9">
    <location>
        <begin position="198"/>
        <end position="210"/>
    </location>
</feature>
<keyword evidence="4" id="KW-0238">DNA-binding</keyword>
<keyword evidence="1" id="KW-0479">Metal-binding</keyword>
<evidence type="ECO:0000256" key="6">
    <source>
        <dbReference type="ARBA" id="ARBA00023163"/>
    </source>
</evidence>
<organism evidence="11 12">
    <name type="scientific">Salinomyces thailandicus</name>
    <dbReference type="NCBI Taxonomy" id="706561"/>
    <lineage>
        <taxon>Eukaryota</taxon>
        <taxon>Fungi</taxon>
        <taxon>Dikarya</taxon>
        <taxon>Ascomycota</taxon>
        <taxon>Pezizomycotina</taxon>
        <taxon>Dothideomycetes</taxon>
        <taxon>Dothideomycetidae</taxon>
        <taxon>Mycosphaerellales</taxon>
        <taxon>Teratosphaeriaceae</taxon>
        <taxon>Salinomyces</taxon>
    </lineage>
</organism>
<evidence type="ECO:0000256" key="9">
    <source>
        <dbReference type="SAM" id="MobiDB-lite"/>
    </source>
</evidence>
<evidence type="ECO:0000256" key="1">
    <source>
        <dbReference type="ARBA" id="ARBA00022723"/>
    </source>
</evidence>
<dbReference type="InterPro" id="IPR007219">
    <property type="entry name" value="XnlR_reg_dom"/>
</dbReference>
<evidence type="ECO:0000256" key="5">
    <source>
        <dbReference type="ARBA" id="ARBA00023159"/>
    </source>
</evidence>